<keyword evidence="5" id="KW-0493">Microtubule</keyword>
<feature type="compositionally biased region" description="Basic and acidic residues" evidence="9">
    <location>
        <begin position="10"/>
        <end position="22"/>
    </location>
</feature>
<evidence type="ECO:0000256" key="1">
    <source>
        <dbReference type="ARBA" id="ARBA00004245"/>
    </source>
</evidence>
<evidence type="ECO:0000256" key="9">
    <source>
        <dbReference type="SAM" id="MobiDB-lite"/>
    </source>
</evidence>
<evidence type="ECO:0000256" key="3">
    <source>
        <dbReference type="ARBA" id="ARBA00022448"/>
    </source>
</evidence>
<name>A0A6I8NEY9_ORNAN</name>
<keyword evidence="7" id="KW-0206">Cytoskeleton</keyword>
<dbReference type="GO" id="GO:0005737">
    <property type="term" value="C:cytoplasm"/>
    <property type="evidence" value="ECO:0000318"/>
    <property type="project" value="GO_Central"/>
</dbReference>
<dbReference type="FunFam" id="3.30.450.30:FF:000002">
    <property type="entry name" value="Dynein light chain roadblock"/>
    <property type="match status" value="1"/>
</dbReference>
<feature type="compositionally biased region" description="Low complexity" evidence="9">
    <location>
        <begin position="80"/>
        <end position="108"/>
    </location>
</feature>
<reference evidence="11" key="3">
    <citation type="submission" date="2025-09" db="UniProtKB">
        <authorList>
            <consortium name="Ensembl"/>
        </authorList>
    </citation>
    <scope>IDENTIFICATION</scope>
    <source>
        <strain evidence="11">Glennie</strain>
    </source>
</reference>
<dbReference type="GO" id="GO:0005813">
    <property type="term" value="C:centrosome"/>
    <property type="evidence" value="ECO:0000318"/>
    <property type="project" value="GO_Central"/>
</dbReference>
<dbReference type="GO" id="GO:0005874">
    <property type="term" value="C:microtubule"/>
    <property type="evidence" value="ECO:0007669"/>
    <property type="project" value="UniProtKB-KW"/>
</dbReference>
<evidence type="ECO:0000256" key="5">
    <source>
        <dbReference type="ARBA" id="ARBA00022701"/>
    </source>
</evidence>
<dbReference type="Gene3D" id="3.30.450.30">
    <property type="entry name" value="Dynein light chain 2a, cytoplasmic"/>
    <property type="match status" value="1"/>
</dbReference>
<evidence type="ECO:0000313" key="12">
    <source>
        <dbReference type="Proteomes" id="UP000002279"/>
    </source>
</evidence>
<dbReference type="PANTHER" id="PTHR10779">
    <property type="entry name" value="DYNEIN LIGHT CHAIN ROADBLOCK"/>
    <property type="match status" value="1"/>
</dbReference>
<sequence length="225" mass="23619">APCPVPGARPLEKSLPEGRSGEEAAALGPRGRPGGPEGASATAGRTGPPGRASRPGDLPRGASHHRLGRGAGVGDPFPGPSGFRPSSTVQVSGWSRSSTRSGPGPGRTLPAPPAVRPGSPRLPRSSLSSQAEVEETLKRIQSQKGVQGIIVVNAEGIPIKSTMDNTTTVQYAGLMHNFIMKARGTVRDIDPQNDLTFLRIRSKKNEIMVAPDKDYFLIVIQNPTE</sequence>
<dbReference type="SMART" id="SM00960">
    <property type="entry name" value="Robl_LC7"/>
    <property type="match status" value="1"/>
</dbReference>
<dbReference type="InterPro" id="IPR004942">
    <property type="entry name" value="Roadblock/LAMTOR2_dom"/>
</dbReference>
<dbReference type="GeneTree" id="ENSGT00390000011067"/>
<dbReference type="SUPFAM" id="SSF103196">
    <property type="entry name" value="Roadblock/LC7 domain"/>
    <property type="match status" value="1"/>
</dbReference>
<evidence type="ECO:0000256" key="2">
    <source>
        <dbReference type="ARBA" id="ARBA00007191"/>
    </source>
</evidence>
<proteinExistence type="inferred from homology"/>
<comment type="subcellular location">
    <subcellularLocation>
        <location evidence="1">Cytoplasm</location>
        <location evidence="1">Cytoskeleton</location>
    </subcellularLocation>
</comment>
<dbReference type="Pfam" id="PF03259">
    <property type="entry name" value="Robl_LC7"/>
    <property type="match status" value="1"/>
</dbReference>
<keyword evidence="12" id="KW-1185">Reference proteome</keyword>
<feature type="domain" description="Roadblock/LAMTOR2" evidence="10">
    <location>
        <begin position="133"/>
        <end position="221"/>
    </location>
</feature>
<organism evidence="11 12">
    <name type="scientific">Ornithorhynchus anatinus</name>
    <name type="common">Duckbill platypus</name>
    <dbReference type="NCBI Taxonomy" id="9258"/>
    <lineage>
        <taxon>Eukaryota</taxon>
        <taxon>Metazoa</taxon>
        <taxon>Chordata</taxon>
        <taxon>Craniata</taxon>
        <taxon>Vertebrata</taxon>
        <taxon>Euteleostomi</taxon>
        <taxon>Mammalia</taxon>
        <taxon>Monotremata</taxon>
        <taxon>Ornithorhynchidae</taxon>
        <taxon>Ornithorhynchus</taxon>
    </lineage>
</organism>
<reference evidence="11" key="2">
    <citation type="submission" date="2025-08" db="UniProtKB">
        <authorList>
            <consortium name="Ensembl"/>
        </authorList>
    </citation>
    <scope>IDENTIFICATION</scope>
    <source>
        <strain evidence="11">Glennie</strain>
    </source>
</reference>
<evidence type="ECO:0000256" key="7">
    <source>
        <dbReference type="ARBA" id="ARBA00023212"/>
    </source>
</evidence>
<dbReference type="GO" id="GO:0007018">
    <property type="term" value="P:microtubule-based movement"/>
    <property type="evidence" value="ECO:0000318"/>
    <property type="project" value="GO_Central"/>
</dbReference>
<dbReference type="InParanoid" id="A0A6I8NEY9"/>
<evidence type="ECO:0000259" key="10">
    <source>
        <dbReference type="SMART" id="SM00960"/>
    </source>
</evidence>
<dbReference type="AlphaFoldDB" id="A0A6I8NEY9"/>
<keyword evidence="6" id="KW-0505">Motor protein</keyword>
<reference evidence="11 12" key="1">
    <citation type="journal article" date="2008" name="Nature">
        <title>Genome analysis of the platypus reveals unique signatures of evolution.</title>
        <authorList>
            <person name="Warren W.C."/>
            <person name="Hillier L.W."/>
            <person name="Marshall Graves J.A."/>
            <person name="Birney E."/>
            <person name="Ponting C.P."/>
            <person name="Grutzner F."/>
            <person name="Belov K."/>
            <person name="Miller W."/>
            <person name="Clarke L."/>
            <person name="Chinwalla A.T."/>
            <person name="Yang S.P."/>
            <person name="Heger A."/>
            <person name="Locke D.P."/>
            <person name="Miethke P."/>
            <person name="Waters P.D."/>
            <person name="Veyrunes F."/>
            <person name="Fulton L."/>
            <person name="Fulton B."/>
            <person name="Graves T."/>
            <person name="Wallis J."/>
            <person name="Puente X.S."/>
            <person name="Lopez-Otin C."/>
            <person name="Ordonez G.R."/>
            <person name="Eichler E.E."/>
            <person name="Chen L."/>
            <person name="Cheng Z."/>
            <person name="Deakin J.E."/>
            <person name="Alsop A."/>
            <person name="Thompson K."/>
            <person name="Kirby P."/>
            <person name="Papenfuss A.T."/>
            <person name="Wakefield M.J."/>
            <person name="Olender T."/>
            <person name="Lancet D."/>
            <person name="Huttley G.A."/>
            <person name="Smit A.F."/>
            <person name="Pask A."/>
            <person name="Temple-Smith P."/>
            <person name="Batzer M.A."/>
            <person name="Walker J.A."/>
            <person name="Konkel M.K."/>
            <person name="Harris R.S."/>
            <person name="Whittington C.M."/>
            <person name="Wong E.S."/>
            <person name="Gemmell N.J."/>
            <person name="Buschiazzo E."/>
            <person name="Vargas Jentzsch I.M."/>
            <person name="Merkel A."/>
            <person name="Schmitz J."/>
            <person name="Zemann A."/>
            <person name="Churakov G."/>
            <person name="Kriegs J.O."/>
            <person name="Brosius J."/>
            <person name="Murchison E.P."/>
            <person name="Sachidanandam R."/>
            <person name="Smith C."/>
            <person name="Hannon G.J."/>
            <person name="Tsend-Ayush E."/>
            <person name="McMillan D."/>
            <person name="Attenborough R."/>
            <person name="Rens W."/>
            <person name="Ferguson-Smith M."/>
            <person name="Lefevre C.M."/>
            <person name="Sharp J.A."/>
            <person name="Nicholas K.R."/>
            <person name="Ray D.A."/>
            <person name="Kube M."/>
            <person name="Reinhardt R."/>
            <person name="Pringle T.H."/>
            <person name="Taylor J."/>
            <person name="Jones R.C."/>
            <person name="Nixon B."/>
            <person name="Dacheux J.L."/>
            <person name="Niwa H."/>
            <person name="Sekita Y."/>
            <person name="Huang X."/>
            <person name="Stark A."/>
            <person name="Kheradpour P."/>
            <person name="Kellis M."/>
            <person name="Flicek P."/>
            <person name="Chen Y."/>
            <person name="Webber C."/>
            <person name="Hardison R."/>
            <person name="Nelson J."/>
            <person name="Hallsworth-Pepin K."/>
            <person name="Delehaunty K."/>
            <person name="Markovic C."/>
            <person name="Minx P."/>
            <person name="Feng Y."/>
            <person name="Kremitzki C."/>
            <person name="Mitreva M."/>
            <person name="Glasscock J."/>
            <person name="Wylie T."/>
            <person name="Wohldmann P."/>
            <person name="Thiru P."/>
            <person name="Nhan M.N."/>
            <person name="Pohl C.S."/>
            <person name="Smith S.M."/>
            <person name="Hou S."/>
            <person name="Nefedov M."/>
            <person name="de Jong P.J."/>
            <person name="Renfree M.B."/>
            <person name="Mardis E.R."/>
            <person name="Wilson R.K."/>
        </authorList>
    </citation>
    <scope>NUCLEOTIDE SEQUENCE [LARGE SCALE GENOMIC DNA]</scope>
    <source>
        <strain evidence="11 12">Glennie</strain>
    </source>
</reference>
<comment type="function">
    <text evidence="8">Acts as one of several non-catalytic accessory components of the cytoplasmic dynein 1 complex that are thought to be involved in linking dynein to cargos and to adapter proteins that regulate dynein function. Cytoplasmic dynein 1 acts as a motor for the intracellular retrograde motility of vesicles and organelles along microtubules.</text>
</comment>
<evidence type="ECO:0000256" key="6">
    <source>
        <dbReference type="ARBA" id="ARBA00023175"/>
    </source>
</evidence>
<evidence type="ECO:0000256" key="4">
    <source>
        <dbReference type="ARBA" id="ARBA00022490"/>
    </source>
</evidence>
<protein>
    <recommendedName>
        <fullName evidence="10">Roadblock/LAMTOR2 domain-containing protein</fullName>
    </recommendedName>
</protein>
<accession>A0A6I8NEY9</accession>
<keyword evidence="4" id="KW-0963">Cytoplasm</keyword>
<feature type="region of interest" description="Disordered" evidence="9">
    <location>
        <begin position="1"/>
        <end position="130"/>
    </location>
</feature>
<evidence type="ECO:0000256" key="8">
    <source>
        <dbReference type="ARBA" id="ARBA00025362"/>
    </source>
</evidence>
<dbReference type="Ensembl" id="ENSOANT00000067729.1">
    <property type="protein sequence ID" value="ENSOANP00000039645.1"/>
    <property type="gene ID" value="ENSOANG00000044537.1"/>
</dbReference>
<comment type="similarity">
    <text evidence="2">Belongs to the GAMAD family.</text>
</comment>
<dbReference type="GO" id="GO:0045505">
    <property type="term" value="F:dynein intermediate chain binding"/>
    <property type="evidence" value="ECO:0000318"/>
    <property type="project" value="GO_Central"/>
</dbReference>
<keyword evidence="3" id="KW-0813">Transport</keyword>
<feature type="compositionally biased region" description="Low complexity" evidence="9">
    <location>
        <begin position="119"/>
        <end position="129"/>
    </location>
</feature>
<dbReference type="Proteomes" id="UP000002279">
    <property type="component" value="Chromosome 15"/>
</dbReference>
<evidence type="ECO:0000313" key="11">
    <source>
        <dbReference type="Ensembl" id="ENSOANP00000039645.1"/>
    </source>
</evidence>
<dbReference type="Bgee" id="ENSOANG00000044537">
    <property type="expression patterns" value="Expressed in cerebellum and 7 other cell types or tissues"/>
</dbReference>
<dbReference type="GO" id="GO:0005868">
    <property type="term" value="C:cytoplasmic dynein complex"/>
    <property type="evidence" value="ECO:0000318"/>
    <property type="project" value="GO_Central"/>
</dbReference>